<proteinExistence type="inferred from homology"/>
<evidence type="ECO:0000256" key="6">
    <source>
        <dbReference type="ARBA" id="ARBA00022692"/>
    </source>
</evidence>
<dbReference type="GO" id="GO:0050380">
    <property type="term" value="F:undecaprenyl-diphosphatase activity"/>
    <property type="evidence" value="ECO:0007669"/>
    <property type="project" value="UniProtKB-UniRule"/>
</dbReference>
<organism evidence="19 20">
    <name type="scientific">Dorea phocaeensis</name>
    <dbReference type="NCBI Taxonomy" id="2040291"/>
    <lineage>
        <taxon>Bacteria</taxon>
        <taxon>Bacillati</taxon>
        <taxon>Bacillota</taxon>
        <taxon>Clostridia</taxon>
        <taxon>Lachnospirales</taxon>
        <taxon>Lachnospiraceae</taxon>
        <taxon>Dorea</taxon>
    </lineage>
</organism>
<dbReference type="EC" id="3.6.1.27" evidence="3 17"/>
<gene>
    <name evidence="17" type="primary">uppP</name>
    <name evidence="19" type="ORF">G5A66_06005</name>
    <name evidence="18" type="ORF">G5A75_06025</name>
</gene>
<feature type="transmembrane region" description="Helical" evidence="17">
    <location>
        <begin position="7"/>
        <end position="30"/>
    </location>
</feature>
<dbReference type="GO" id="GO:0008360">
    <property type="term" value="P:regulation of cell shape"/>
    <property type="evidence" value="ECO:0007669"/>
    <property type="project" value="UniProtKB-KW"/>
</dbReference>
<keyword evidence="11 17" id="KW-0472">Membrane</keyword>
<evidence type="ECO:0000256" key="9">
    <source>
        <dbReference type="ARBA" id="ARBA00022984"/>
    </source>
</evidence>
<feature type="transmembrane region" description="Helical" evidence="17">
    <location>
        <begin position="254"/>
        <end position="274"/>
    </location>
</feature>
<evidence type="ECO:0000256" key="1">
    <source>
        <dbReference type="ARBA" id="ARBA00004651"/>
    </source>
</evidence>
<dbReference type="RefSeq" id="WP_173814568.1">
    <property type="nucleotide sequence ID" value="NZ_JAAITX010000003.1"/>
</dbReference>
<reference evidence="20 21" key="1">
    <citation type="journal article" date="2020" name="Cell Host Microbe">
        <title>Functional and Genomic Variation between Human-Derived Isolates of Lachnospiraceae Reveals Inter- and Intra-Species Diversity.</title>
        <authorList>
            <person name="Sorbara M.T."/>
            <person name="Littmann E.R."/>
            <person name="Fontana E."/>
            <person name="Moody T.U."/>
            <person name="Kohout C.E."/>
            <person name="Gjonbalaj M."/>
            <person name="Eaton V."/>
            <person name="Seok R."/>
            <person name="Leiner I.M."/>
            <person name="Pamer E.G."/>
        </authorList>
    </citation>
    <scope>NUCLEOTIDE SEQUENCE [LARGE SCALE GENOMIC DNA]</scope>
    <source>
        <strain evidence="19 20">MSK.17.11</strain>
        <strain evidence="18 21">MSK.17.38</strain>
    </source>
</reference>
<keyword evidence="7 17" id="KW-0378">Hydrolase</keyword>
<evidence type="ECO:0000313" key="21">
    <source>
        <dbReference type="Proteomes" id="UP000701680"/>
    </source>
</evidence>
<dbReference type="GO" id="GO:0005886">
    <property type="term" value="C:plasma membrane"/>
    <property type="evidence" value="ECO:0007669"/>
    <property type="project" value="UniProtKB-SubCell"/>
</dbReference>
<sequence length="275" mass="30214">MLDILKVIILGIVEGITEWLPVSSTGHLILVGDLLKPSMSDAFMEMFNVVIQLGAIMAVVVIYFHKLNPFSPKKTEKQKLLTWQMWIKVLIASVPAGIVGVLFDDILDKLFYKSVPIAVMLIVYGVLFIVVENRNKHTRPSVTKISELSIQMLLIIGVFQMLALIPGTSRSGATIVGALLIGVSREVAAEFTFFLAIPAMFGASFLKLIKFGFHFTGAEFGLLILGCVVSFGLSVIAIKFLMGYIKKHDFKVFGYYRIVLGGLILATSLITKVIA</sequence>
<dbReference type="EMBL" id="JAAIUO010000003">
    <property type="protein sequence ID" value="NSK14435.1"/>
    <property type="molecule type" value="Genomic_DNA"/>
</dbReference>
<dbReference type="NCBIfam" id="NF001391">
    <property type="entry name" value="PRK00281.1-5"/>
    <property type="match status" value="1"/>
</dbReference>
<comment type="similarity">
    <text evidence="2 17">Belongs to the UppP family.</text>
</comment>
<comment type="subcellular location">
    <subcellularLocation>
        <location evidence="1 17">Cell membrane</location>
        <topology evidence="1 17">Multi-pass membrane protein</topology>
    </subcellularLocation>
</comment>
<dbReference type="HAMAP" id="MF_01006">
    <property type="entry name" value="Undec_diphosphatase"/>
    <property type="match status" value="1"/>
</dbReference>
<dbReference type="EMBL" id="JAAITX010000003">
    <property type="protein sequence ID" value="NVH58209.1"/>
    <property type="molecule type" value="Genomic_DNA"/>
</dbReference>
<dbReference type="Pfam" id="PF02673">
    <property type="entry name" value="BacA"/>
    <property type="match status" value="1"/>
</dbReference>
<dbReference type="PANTHER" id="PTHR30622:SF3">
    <property type="entry name" value="UNDECAPRENYL-DIPHOSPHATASE"/>
    <property type="match status" value="1"/>
</dbReference>
<evidence type="ECO:0000256" key="10">
    <source>
        <dbReference type="ARBA" id="ARBA00022989"/>
    </source>
</evidence>
<evidence type="ECO:0000256" key="8">
    <source>
        <dbReference type="ARBA" id="ARBA00022960"/>
    </source>
</evidence>
<evidence type="ECO:0000256" key="12">
    <source>
        <dbReference type="ARBA" id="ARBA00023251"/>
    </source>
</evidence>
<evidence type="ECO:0000256" key="7">
    <source>
        <dbReference type="ARBA" id="ARBA00022801"/>
    </source>
</evidence>
<comment type="miscellaneous">
    <text evidence="17">Bacitracin is thought to be involved in the inhibition of peptidoglycan synthesis by sequestering undecaprenyl diphosphate, thereby reducing the pool of lipid carrier available.</text>
</comment>
<keyword evidence="9 17" id="KW-0573">Peptidoglycan synthesis</keyword>
<keyword evidence="10 17" id="KW-1133">Transmembrane helix</keyword>
<evidence type="ECO:0000256" key="2">
    <source>
        <dbReference type="ARBA" id="ARBA00010621"/>
    </source>
</evidence>
<dbReference type="InterPro" id="IPR003824">
    <property type="entry name" value="UppP"/>
</dbReference>
<evidence type="ECO:0000313" key="19">
    <source>
        <dbReference type="EMBL" id="NVH58209.1"/>
    </source>
</evidence>
<evidence type="ECO:0000256" key="5">
    <source>
        <dbReference type="ARBA" id="ARBA00022475"/>
    </source>
</evidence>
<keyword evidence="13 17" id="KW-0961">Cell wall biogenesis/degradation</keyword>
<feature type="transmembrane region" description="Helical" evidence="17">
    <location>
        <begin position="42"/>
        <end position="64"/>
    </location>
</feature>
<feature type="transmembrane region" description="Helical" evidence="17">
    <location>
        <begin position="110"/>
        <end position="131"/>
    </location>
</feature>
<evidence type="ECO:0000256" key="4">
    <source>
        <dbReference type="ARBA" id="ARBA00021581"/>
    </source>
</evidence>
<name>A0A850HJT9_9FIRM</name>
<evidence type="ECO:0000256" key="15">
    <source>
        <dbReference type="ARBA" id="ARBA00032932"/>
    </source>
</evidence>
<evidence type="ECO:0000313" key="20">
    <source>
        <dbReference type="Proteomes" id="UP000528555"/>
    </source>
</evidence>
<dbReference type="NCBIfam" id="TIGR00753">
    <property type="entry name" value="undec_PP_bacA"/>
    <property type="match status" value="1"/>
</dbReference>
<dbReference type="NCBIfam" id="NF001389">
    <property type="entry name" value="PRK00281.1-2"/>
    <property type="match status" value="1"/>
</dbReference>
<evidence type="ECO:0000256" key="13">
    <source>
        <dbReference type="ARBA" id="ARBA00023316"/>
    </source>
</evidence>
<dbReference type="Proteomes" id="UP000701680">
    <property type="component" value="Unassembled WGS sequence"/>
</dbReference>
<protein>
    <recommendedName>
        <fullName evidence="4 17">Undecaprenyl-diphosphatase</fullName>
        <ecNumber evidence="3 17">3.6.1.27</ecNumber>
    </recommendedName>
    <alternativeName>
        <fullName evidence="15 17">Bacitracin resistance protein</fullName>
    </alternativeName>
    <alternativeName>
        <fullName evidence="14 17">Undecaprenyl pyrophosphate phosphatase</fullName>
    </alternativeName>
</protein>
<feature type="transmembrane region" description="Helical" evidence="17">
    <location>
        <begin position="220"/>
        <end position="242"/>
    </location>
</feature>
<dbReference type="GO" id="GO:0046677">
    <property type="term" value="P:response to antibiotic"/>
    <property type="evidence" value="ECO:0007669"/>
    <property type="project" value="UniProtKB-UniRule"/>
</dbReference>
<keyword evidence="12 17" id="KW-0046">Antibiotic resistance</keyword>
<dbReference type="PANTHER" id="PTHR30622">
    <property type="entry name" value="UNDECAPRENYL-DIPHOSPHATASE"/>
    <property type="match status" value="1"/>
</dbReference>
<keyword evidence="20" id="KW-1185">Reference proteome</keyword>
<comment type="catalytic activity">
    <reaction evidence="16 17">
        <text>di-trans,octa-cis-undecaprenyl diphosphate + H2O = di-trans,octa-cis-undecaprenyl phosphate + phosphate + H(+)</text>
        <dbReference type="Rhea" id="RHEA:28094"/>
        <dbReference type="ChEBI" id="CHEBI:15377"/>
        <dbReference type="ChEBI" id="CHEBI:15378"/>
        <dbReference type="ChEBI" id="CHEBI:43474"/>
        <dbReference type="ChEBI" id="CHEBI:58405"/>
        <dbReference type="ChEBI" id="CHEBI:60392"/>
        <dbReference type="EC" id="3.6.1.27"/>
    </reaction>
</comment>
<keyword evidence="8 17" id="KW-0133">Cell shape</keyword>
<reference evidence="19" key="2">
    <citation type="submission" date="2020-02" db="EMBL/GenBank/DDBJ databases">
        <authorList>
            <person name="Littmann E."/>
            <person name="Sorbara M."/>
        </authorList>
    </citation>
    <scope>NUCLEOTIDE SEQUENCE</scope>
    <source>
        <strain evidence="19">MSK.17.11</strain>
        <strain evidence="18">MSK.17.38</strain>
    </source>
</reference>
<dbReference type="NCBIfam" id="NF001390">
    <property type="entry name" value="PRK00281.1-4"/>
    <property type="match status" value="1"/>
</dbReference>
<feature type="transmembrane region" description="Helical" evidence="17">
    <location>
        <begin position="152"/>
        <end position="181"/>
    </location>
</feature>
<accession>A0A850HJT9</accession>
<evidence type="ECO:0000256" key="14">
    <source>
        <dbReference type="ARBA" id="ARBA00032707"/>
    </source>
</evidence>
<dbReference type="Proteomes" id="UP000528555">
    <property type="component" value="Unassembled WGS sequence"/>
</dbReference>
<evidence type="ECO:0000256" key="11">
    <source>
        <dbReference type="ARBA" id="ARBA00023136"/>
    </source>
</evidence>
<feature type="transmembrane region" description="Helical" evidence="17">
    <location>
        <begin position="85"/>
        <end position="104"/>
    </location>
</feature>
<evidence type="ECO:0000256" key="16">
    <source>
        <dbReference type="ARBA" id="ARBA00047594"/>
    </source>
</evidence>
<dbReference type="AlphaFoldDB" id="A0A850HJT9"/>
<dbReference type="GO" id="GO:0071555">
    <property type="term" value="P:cell wall organization"/>
    <property type="evidence" value="ECO:0007669"/>
    <property type="project" value="UniProtKB-KW"/>
</dbReference>
<comment type="caution">
    <text evidence="19">The sequence shown here is derived from an EMBL/GenBank/DDBJ whole genome shotgun (WGS) entry which is preliminary data.</text>
</comment>
<evidence type="ECO:0000256" key="17">
    <source>
        <dbReference type="HAMAP-Rule" id="MF_01006"/>
    </source>
</evidence>
<evidence type="ECO:0000256" key="3">
    <source>
        <dbReference type="ARBA" id="ARBA00012374"/>
    </source>
</evidence>
<evidence type="ECO:0000313" key="18">
    <source>
        <dbReference type="EMBL" id="NSK14435.1"/>
    </source>
</evidence>
<comment type="function">
    <text evidence="17">Catalyzes the dephosphorylation of undecaprenyl diphosphate (UPP). Confers resistance to bacitracin.</text>
</comment>
<dbReference type="GO" id="GO:0009252">
    <property type="term" value="P:peptidoglycan biosynthetic process"/>
    <property type="evidence" value="ECO:0007669"/>
    <property type="project" value="UniProtKB-KW"/>
</dbReference>
<keyword evidence="6 17" id="KW-0812">Transmembrane</keyword>
<feature type="transmembrane region" description="Helical" evidence="17">
    <location>
        <begin position="187"/>
        <end position="208"/>
    </location>
</feature>
<keyword evidence="5 17" id="KW-1003">Cell membrane</keyword>